<keyword evidence="3" id="KW-0418">Kinase</keyword>
<keyword evidence="4" id="KW-0067">ATP-binding</keyword>
<evidence type="ECO:0000313" key="7">
    <source>
        <dbReference type="Proteomes" id="UP001172673"/>
    </source>
</evidence>
<dbReference type="SUPFAM" id="SSF56112">
    <property type="entry name" value="Protein kinase-like (PK-like)"/>
    <property type="match status" value="1"/>
</dbReference>
<dbReference type="EMBL" id="JAPDRK010000011">
    <property type="protein sequence ID" value="KAJ9608003.1"/>
    <property type="molecule type" value="Genomic_DNA"/>
</dbReference>
<organism evidence="6 7">
    <name type="scientific">Cladophialophora chaetospira</name>
    <dbReference type="NCBI Taxonomy" id="386627"/>
    <lineage>
        <taxon>Eukaryota</taxon>
        <taxon>Fungi</taxon>
        <taxon>Dikarya</taxon>
        <taxon>Ascomycota</taxon>
        <taxon>Pezizomycotina</taxon>
        <taxon>Eurotiomycetes</taxon>
        <taxon>Chaetothyriomycetidae</taxon>
        <taxon>Chaetothyriales</taxon>
        <taxon>Herpotrichiellaceae</taxon>
        <taxon>Cladophialophora</taxon>
    </lineage>
</organism>
<accession>A0AA38X7H5</accession>
<evidence type="ECO:0000256" key="3">
    <source>
        <dbReference type="ARBA" id="ARBA00022777"/>
    </source>
</evidence>
<evidence type="ECO:0000256" key="4">
    <source>
        <dbReference type="ARBA" id="ARBA00022840"/>
    </source>
</evidence>
<dbReference type="GO" id="GO:0005634">
    <property type="term" value="C:nucleus"/>
    <property type="evidence" value="ECO:0007669"/>
    <property type="project" value="TreeGrafter"/>
</dbReference>
<comment type="caution">
    <text evidence="6">The sequence shown here is derived from an EMBL/GenBank/DDBJ whole genome shotgun (WGS) entry which is preliminary data.</text>
</comment>
<dbReference type="PROSITE" id="PS50011">
    <property type="entry name" value="PROTEIN_KINASE_DOM"/>
    <property type="match status" value="1"/>
</dbReference>
<protein>
    <recommendedName>
        <fullName evidence="5">Protein kinase domain-containing protein</fullName>
    </recommendedName>
</protein>
<dbReference type="AlphaFoldDB" id="A0AA38X7H5"/>
<keyword evidence="2" id="KW-0547">Nucleotide-binding</keyword>
<dbReference type="Proteomes" id="UP001172673">
    <property type="component" value="Unassembled WGS sequence"/>
</dbReference>
<dbReference type="GO" id="GO:0005737">
    <property type="term" value="C:cytoplasm"/>
    <property type="evidence" value="ECO:0007669"/>
    <property type="project" value="TreeGrafter"/>
</dbReference>
<dbReference type="Gene3D" id="1.10.510.10">
    <property type="entry name" value="Transferase(Phosphotransferase) domain 1"/>
    <property type="match status" value="1"/>
</dbReference>
<reference evidence="6" key="1">
    <citation type="submission" date="2022-10" db="EMBL/GenBank/DDBJ databases">
        <title>Culturing micro-colonial fungi from biological soil crusts in the Mojave desert and describing Neophaeococcomyces mojavensis, and introducing the new genera and species Taxawa tesnikishii.</title>
        <authorList>
            <person name="Kurbessoian T."/>
            <person name="Stajich J.E."/>
        </authorList>
    </citation>
    <scope>NUCLEOTIDE SEQUENCE</scope>
    <source>
        <strain evidence="6">TK_41</strain>
    </source>
</reference>
<dbReference type="InterPro" id="IPR000719">
    <property type="entry name" value="Prot_kinase_dom"/>
</dbReference>
<dbReference type="GO" id="GO:0004672">
    <property type="term" value="F:protein kinase activity"/>
    <property type="evidence" value="ECO:0007669"/>
    <property type="project" value="InterPro"/>
</dbReference>
<dbReference type="InterPro" id="IPR011009">
    <property type="entry name" value="Kinase-like_dom_sf"/>
</dbReference>
<dbReference type="PANTHER" id="PTHR11042">
    <property type="entry name" value="EUKARYOTIC TRANSLATION INITIATION FACTOR 2-ALPHA KINASE EIF2-ALPHA KINASE -RELATED"/>
    <property type="match status" value="1"/>
</dbReference>
<gene>
    <name evidence="6" type="ORF">H2200_008082</name>
</gene>
<keyword evidence="1" id="KW-0808">Transferase</keyword>
<dbReference type="SMART" id="SM00220">
    <property type="entry name" value="S_TKc"/>
    <property type="match status" value="1"/>
</dbReference>
<dbReference type="GO" id="GO:0005524">
    <property type="term" value="F:ATP binding"/>
    <property type="evidence" value="ECO:0007669"/>
    <property type="project" value="UniProtKB-KW"/>
</dbReference>
<evidence type="ECO:0000259" key="5">
    <source>
        <dbReference type="PROSITE" id="PS50011"/>
    </source>
</evidence>
<proteinExistence type="predicted"/>
<name>A0AA38X7H5_9EURO</name>
<dbReference type="InterPro" id="IPR050339">
    <property type="entry name" value="CC_SR_Kinase"/>
</dbReference>
<dbReference type="Pfam" id="PF00069">
    <property type="entry name" value="Pkinase"/>
    <property type="match status" value="1"/>
</dbReference>
<evidence type="ECO:0000256" key="2">
    <source>
        <dbReference type="ARBA" id="ARBA00022741"/>
    </source>
</evidence>
<evidence type="ECO:0000256" key="1">
    <source>
        <dbReference type="ARBA" id="ARBA00022679"/>
    </source>
</evidence>
<keyword evidence="7" id="KW-1185">Reference proteome</keyword>
<sequence length="413" mass="46404">MANQTKYAFFPEGPGYLYVKFCGQGFAAVVSLVSSLGPNPTLFVRKTIIPGSENCSNIAPALAEILPSTHEKCSEIRSDSLVLEFCDGGSLDDWFEERLPISVEMANVFAWRAFDDLLGALYHLHSQGISHGDAHSANVFLNWGKSGIPKFMLGDLGCGNDLSLMDQTPDKQQLIRELAVDYDKLTEVLAQIITGIFNPCTSILMHKMDKLLIDPEGFDIELIQLFHHLSRIVDDLYAGNIDLFRKHMEKLKQLVGKYAGLKVSNDTDFSWARPTQPVNRPLLFDSRSELLRATEYVPGPWRIAHIDPTTLEVQAVEQHSFNLHEPRIHEDAPDLVSLMNNRVPTMDMDGRENVVKLAQLIEEGNAIPSNVADNPFAIDTTFDVKSANTNHKRRRRQDDDFGTILPTWKRTKN</sequence>
<feature type="domain" description="Protein kinase" evidence="5">
    <location>
        <begin position="1"/>
        <end position="377"/>
    </location>
</feature>
<evidence type="ECO:0000313" key="6">
    <source>
        <dbReference type="EMBL" id="KAJ9608003.1"/>
    </source>
</evidence>